<dbReference type="PANTHER" id="PTHR30055">
    <property type="entry name" value="HTH-TYPE TRANSCRIPTIONAL REGULATOR RUTR"/>
    <property type="match status" value="1"/>
</dbReference>
<organism evidence="4 5">
    <name type="scientific">Actinacidiphila acididurans</name>
    <dbReference type="NCBI Taxonomy" id="2784346"/>
    <lineage>
        <taxon>Bacteria</taxon>
        <taxon>Bacillati</taxon>
        <taxon>Actinomycetota</taxon>
        <taxon>Actinomycetes</taxon>
        <taxon>Kitasatosporales</taxon>
        <taxon>Streptomycetaceae</taxon>
        <taxon>Actinacidiphila</taxon>
    </lineage>
</organism>
<dbReference type="EMBL" id="JADKYB010000013">
    <property type="protein sequence ID" value="MBM9507411.1"/>
    <property type="molecule type" value="Genomic_DNA"/>
</dbReference>
<proteinExistence type="predicted"/>
<evidence type="ECO:0000313" key="5">
    <source>
        <dbReference type="Proteomes" id="UP000749040"/>
    </source>
</evidence>
<evidence type="ECO:0000256" key="2">
    <source>
        <dbReference type="PROSITE-ProRule" id="PRU00335"/>
    </source>
</evidence>
<dbReference type="Pfam" id="PF17754">
    <property type="entry name" value="TetR_C_14"/>
    <property type="match status" value="1"/>
</dbReference>
<dbReference type="Pfam" id="PF00440">
    <property type="entry name" value="TetR_N"/>
    <property type="match status" value="1"/>
</dbReference>
<dbReference type="Proteomes" id="UP000749040">
    <property type="component" value="Unassembled WGS sequence"/>
</dbReference>
<dbReference type="Gene3D" id="1.10.10.60">
    <property type="entry name" value="Homeodomain-like"/>
    <property type="match status" value="1"/>
</dbReference>
<keyword evidence="1 2" id="KW-0238">DNA-binding</keyword>
<dbReference type="InterPro" id="IPR023772">
    <property type="entry name" value="DNA-bd_HTH_TetR-type_CS"/>
</dbReference>
<evidence type="ECO:0000313" key="4">
    <source>
        <dbReference type="EMBL" id="MBM9507411.1"/>
    </source>
</evidence>
<dbReference type="PROSITE" id="PS50977">
    <property type="entry name" value="HTH_TETR_2"/>
    <property type="match status" value="1"/>
</dbReference>
<accession>A0ABS2TVQ9</accession>
<dbReference type="InterPro" id="IPR050109">
    <property type="entry name" value="HTH-type_TetR-like_transc_reg"/>
</dbReference>
<reference evidence="4 5" key="1">
    <citation type="submission" date="2021-01" db="EMBL/GenBank/DDBJ databases">
        <title>Streptomyces acididurans sp. nov., isolated from a peat swamp forest soil.</title>
        <authorList>
            <person name="Chantavorakit T."/>
            <person name="Duangmal K."/>
        </authorList>
    </citation>
    <scope>NUCLEOTIDE SEQUENCE [LARGE SCALE GENOMIC DNA]</scope>
    <source>
        <strain evidence="4 5">KK5PA1</strain>
    </source>
</reference>
<evidence type="ECO:0000256" key="1">
    <source>
        <dbReference type="ARBA" id="ARBA00023125"/>
    </source>
</evidence>
<feature type="domain" description="HTH tetR-type" evidence="3">
    <location>
        <begin position="1"/>
        <end position="59"/>
    </location>
</feature>
<gene>
    <name evidence="4" type="ORF">ITX44_23300</name>
</gene>
<dbReference type="InterPro" id="IPR009057">
    <property type="entry name" value="Homeodomain-like_sf"/>
</dbReference>
<name>A0ABS2TVQ9_9ACTN</name>
<evidence type="ECO:0000259" key="3">
    <source>
        <dbReference type="PROSITE" id="PS50977"/>
    </source>
</evidence>
<sequence>MRDLLVAAAFDLFTEHGYENTTIDDIVRLAGVGRRSFFRYFPSKEDVVFPDHERALADMVGYLDQDHPGQDAVTVACGAARVVMRMYAENPAFSVRRYALTRKVPALKAYEISVVWRYERALAGYLERRFAALPDGGARAHAVAAGVVAAHNYGLRSWLRSGGSGEVAASVDPALDLVRRTWRDPEDTVVLITRADTPLWQVVQRVETALRAPDQDRPGPARD</sequence>
<dbReference type="InterPro" id="IPR001647">
    <property type="entry name" value="HTH_TetR"/>
</dbReference>
<dbReference type="InterPro" id="IPR041347">
    <property type="entry name" value="MftR_C"/>
</dbReference>
<feature type="DNA-binding region" description="H-T-H motif" evidence="2">
    <location>
        <begin position="22"/>
        <end position="41"/>
    </location>
</feature>
<dbReference type="PROSITE" id="PS01081">
    <property type="entry name" value="HTH_TETR_1"/>
    <property type="match status" value="1"/>
</dbReference>
<dbReference type="PANTHER" id="PTHR30055:SF226">
    <property type="entry name" value="HTH-TYPE TRANSCRIPTIONAL REGULATOR PKSA"/>
    <property type="match status" value="1"/>
</dbReference>
<comment type="caution">
    <text evidence="4">The sequence shown here is derived from an EMBL/GenBank/DDBJ whole genome shotgun (WGS) entry which is preliminary data.</text>
</comment>
<dbReference type="SUPFAM" id="SSF46689">
    <property type="entry name" value="Homeodomain-like"/>
    <property type="match status" value="1"/>
</dbReference>
<protein>
    <submittedName>
        <fullName evidence="4">TetR family transcriptional regulator</fullName>
    </submittedName>
</protein>
<keyword evidence="5" id="KW-1185">Reference proteome</keyword>
<dbReference type="PRINTS" id="PR00455">
    <property type="entry name" value="HTHTETR"/>
</dbReference>
<dbReference type="Gene3D" id="1.10.357.10">
    <property type="entry name" value="Tetracycline Repressor, domain 2"/>
    <property type="match status" value="1"/>
</dbReference>